<keyword evidence="2" id="KW-0732">Signal</keyword>
<dbReference type="AlphaFoldDB" id="A0AAD7P360"/>
<comment type="caution">
    <text evidence="3">The sequence shown here is derived from an EMBL/GenBank/DDBJ whole genome shotgun (WGS) entry which is preliminary data.</text>
</comment>
<reference evidence="3" key="1">
    <citation type="submission" date="2023-03" db="EMBL/GenBank/DDBJ databases">
        <title>Massive genome expansion in bonnet fungi (Mycena s.s.) driven by repeated elements and novel gene families across ecological guilds.</title>
        <authorList>
            <consortium name="Lawrence Berkeley National Laboratory"/>
            <person name="Harder C.B."/>
            <person name="Miyauchi S."/>
            <person name="Viragh M."/>
            <person name="Kuo A."/>
            <person name="Thoen E."/>
            <person name="Andreopoulos B."/>
            <person name="Lu D."/>
            <person name="Skrede I."/>
            <person name="Drula E."/>
            <person name="Henrissat B."/>
            <person name="Morin E."/>
            <person name="Kohler A."/>
            <person name="Barry K."/>
            <person name="LaButti K."/>
            <person name="Morin E."/>
            <person name="Salamov A."/>
            <person name="Lipzen A."/>
            <person name="Mereny Z."/>
            <person name="Hegedus B."/>
            <person name="Baldrian P."/>
            <person name="Stursova M."/>
            <person name="Weitz H."/>
            <person name="Taylor A."/>
            <person name="Grigoriev I.V."/>
            <person name="Nagy L.G."/>
            <person name="Martin F."/>
            <person name="Kauserud H."/>
        </authorList>
    </citation>
    <scope>NUCLEOTIDE SEQUENCE</scope>
    <source>
        <strain evidence="3">CBHHK182m</strain>
    </source>
</reference>
<dbReference type="Proteomes" id="UP001215598">
    <property type="component" value="Unassembled WGS sequence"/>
</dbReference>
<evidence type="ECO:0000313" key="3">
    <source>
        <dbReference type="EMBL" id="KAJ7785850.1"/>
    </source>
</evidence>
<dbReference type="EMBL" id="JARKIB010000001">
    <property type="protein sequence ID" value="KAJ7785850.1"/>
    <property type="molecule type" value="Genomic_DNA"/>
</dbReference>
<keyword evidence="4" id="KW-1185">Reference proteome</keyword>
<feature type="chain" id="PRO_5041993971" evidence="2">
    <location>
        <begin position="20"/>
        <end position="188"/>
    </location>
</feature>
<evidence type="ECO:0000256" key="2">
    <source>
        <dbReference type="SAM" id="SignalP"/>
    </source>
</evidence>
<organism evidence="3 4">
    <name type="scientific">Mycena metata</name>
    <dbReference type="NCBI Taxonomy" id="1033252"/>
    <lineage>
        <taxon>Eukaryota</taxon>
        <taxon>Fungi</taxon>
        <taxon>Dikarya</taxon>
        <taxon>Basidiomycota</taxon>
        <taxon>Agaricomycotina</taxon>
        <taxon>Agaricomycetes</taxon>
        <taxon>Agaricomycetidae</taxon>
        <taxon>Agaricales</taxon>
        <taxon>Marasmiineae</taxon>
        <taxon>Mycenaceae</taxon>
        <taxon>Mycena</taxon>
    </lineage>
</organism>
<feature type="compositionally biased region" description="Basic and acidic residues" evidence="1">
    <location>
        <begin position="134"/>
        <end position="144"/>
    </location>
</feature>
<feature type="compositionally biased region" description="Basic and acidic residues" evidence="1">
    <location>
        <begin position="151"/>
        <end position="168"/>
    </location>
</feature>
<proteinExistence type="predicted"/>
<name>A0AAD7P360_9AGAR</name>
<evidence type="ECO:0000313" key="4">
    <source>
        <dbReference type="Proteomes" id="UP001215598"/>
    </source>
</evidence>
<sequence length="188" mass="21459">MPALFLKFLFFLCLGLATAFPIQLSPETGLQKSSRVPRQDEIRADVVVRAVPSNKGNRIFASAQWERSVPSRVRGARGPQSTIFNHLQWVNPDLDDTSPRSPRSTTLIFAHDQWEDNEAIPEEKDARLASTMEPEARQSPRDEVQIFEYQQWERRDSEEADKLNDRKPIATGPVLFAHGQWEESDGEN</sequence>
<feature type="signal peptide" evidence="2">
    <location>
        <begin position="1"/>
        <end position="19"/>
    </location>
</feature>
<gene>
    <name evidence="3" type="ORF">B0H16DRAFT_1488257</name>
</gene>
<accession>A0AAD7P360</accession>
<feature type="region of interest" description="Disordered" evidence="1">
    <location>
        <begin position="128"/>
        <end position="188"/>
    </location>
</feature>
<evidence type="ECO:0000256" key="1">
    <source>
        <dbReference type="SAM" id="MobiDB-lite"/>
    </source>
</evidence>
<protein>
    <submittedName>
        <fullName evidence="3">Uncharacterized protein</fullName>
    </submittedName>
</protein>